<keyword evidence="2" id="KW-1133">Transmembrane helix</keyword>
<evidence type="ECO:0008006" key="5">
    <source>
        <dbReference type="Google" id="ProtNLM"/>
    </source>
</evidence>
<feature type="transmembrane region" description="Helical" evidence="2">
    <location>
        <begin position="237"/>
        <end position="259"/>
    </location>
</feature>
<name>A0A0L1JNG6_9RHOB</name>
<feature type="compositionally biased region" description="Basic and acidic residues" evidence="1">
    <location>
        <begin position="1"/>
        <end position="13"/>
    </location>
</feature>
<keyword evidence="2" id="KW-0472">Membrane</keyword>
<feature type="region of interest" description="Disordered" evidence="1">
    <location>
        <begin position="1"/>
        <end position="96"/>
    </location>
</feature>
<proteinExistence type="predicted"/>
<comment type="caution">
    <text evidence="3">The sequence shown here is derived from an EMBL/GenBank/DDBJ whole genome shotgun (WGS) entry which is preliminary data.</text>
</comment>
<reference evidence="3 4" key="1">
    <citation type="journal article" date="2015" name="Int. J. Syst. Evol. Microbiol.">
        <title>Aestuariivita atlantica sp. nov., isolated from deep sea sediment of the Atlantic Ocean.</title>
        <authorList>
            <person name="Li G."/>
            <person name="Lai Q."/>
            <person name="Du Y."/>
            <person name="Liu X."/>
            <person name="Sun F."/>
            <person name="Shao Z."/>
        </authorList>
    </citation>
    <scope>NUCLEOTIDE SEQUENCE [LARGE SCALE GENOMIC DNA]</scope>
    <source>
        <strain evidence="3 4">22II-S11-z3</strain>
    </source>
</reference>
<evidence type="ECO:0000256" key="2">
    <source>
        <dbReference type="SAM" id="Phobius"/>
    </source>
</evidence>
<dbReference type="EMBL" id="AQQZ01000005">
    <property type="protein sequence ID" value="KNG93299.1"/>
    <property type="molecule type" value="Genomic_DNA"/>
</dbReference>
<evidence type="ECO:0000313" key="3">
    <source>
        <dbReference type="EMBL" id="KNG93299.1"/>
    </source>
</evidence>
<feature type="transmembrane region" description="Helical" evidence="2">
    <location>
        <begin position="198"/>
        <end position="217"/>
    </location>
</feature>
<keyword evidence="2" id="KW-0812">Transmembrane</keyword>
<evidence type="ECO:0000256" key="1">
    <source>
        <dbReference type="SAM" id="MobiDB-lite"/>
    </source>
</evidence>
<organism evidence="3 4">
    <name type="scientific">Pseudaestuariivita atlantica</name>
    <dbReference type="NCBI Taxonomy" id="1317121"/>
    <lineage>
        <taxon>Bacteria</taxon>
        <taxon>Pseudomonadati</taxon>
        <taxon>Pseudomonadota</taxon>
        <taxon>Alphaproteobacteria</taxon>
        <taxon>Rhodobacterales</taxon>
        <taxon>Paracoccaceae</taxon>
        <taxon>Pseudaestuariivita</taxon>
    </lineage>
</organism>
<gene>
    <name evidence="3" type="ORF">ATO11_12690</name>
</gene>
<dbReference type="AlphaFoldDB" id="A0A0L1JNG6"/>
<accession>A0A0L1JNG6</accession>
<evidence type="ECO:0000313" key="4">
    <source>
        <dbReference type="Proteomes" id="UP000036938"/>
    </source>
</evidence>
<feature type="compositionally biased region" description="Low complexity" evidence="1">
    <location>
        <begin position="68"/>
        <end position="96"/>
    </location>
</feature>
<sequence>MPGELKLTDDMRRTLGATRVEPAAPQPAPQGSVPPAYPPAASPEGYAPHPSSQGHPHAVPQHPHRHQQAAPQAYAHPHPAQEAAPQPQPQAQPAQPAIASSFVTEKEHPICPIPFTVQIGDDKMEGTGLSLTHAYVRVPVSPDEGLIGTRHLASIQFQFEGFQLDLTPEVIIARGREHGEVALEFADPTGAHLPQLRYVINSFIAGDFVTLGAFLSYTGPVKPKSPKAQAGEKKRNYVKSLGVILVSLMLIAVALNIVMQRYIHSYEPRPVFIAQAGQELRSTSAGQITYLNPEAGEGEVIYSISANSGDILNFQLPCDCTITLADGVFEGATVLPSDPVLSFHQRGETRVQVEAMMSVEGLSRAVNGENVSIVMSDGRVLPVKVIQSSATNAAAQNGDLYLPVRLQAPQGVLTSEDIGKPARVRLTRTLPFLKKFKEEAPAWAL</sequence>
<protein>
    <recommendedName>
        <fullName evidence="5">PilZ domain-containing protein</fullName>
    </recommendedName>
</protein>
<dbReference type="STRING" id="1317121.ATO11_12690"/>
<keyword evidence="4" id="KW-1185">Reference proteome</keyword>
<dbReference type="Proteomes" id="UP000036938">
    <property type="component" value="Unassembled WGS sequence"/>
</dbReference>